<comment type="similarity">
    <text evidence="5">Belongs to the NIPA (TC 2.A.7) family.</text>
</comment>
<dbReference type="GO" id="GO:0005769">
    <property type="term" value="C:early endosome"/>
    <property type="evidence" value="ECO:0007669"/>
    <property type="project" value="UniProtKB-SubCell"/>
</dbReference>
<dbReference type="KEGG" id="smo:SELMODRAFT_424601"/>
<evidence type="ECO:0000256" key="2">
    <source>
        <dbReference type="ARBA" id="ARBA00022692"/>
    </source>
</evidence>
<dbReference type="Proteomes" id="UP000001514">
    <property type="component" value="Unassembled WGS sequence"/>
</dbReference>
<evidence type="ECO:0000313" key="7">
    <source>
        <dbReference type="Proteomes" id="UP000001514"/>
    </source>
</evidence>
<dbReference type="AlphaFoldDB" id="D8SQF7"/>
<feature type="transmembrane region" description="Helical" evidence="5">
    <location>
        <begin position="82"/>
        <end position="103"/>
    </location>
</feature>
<evidence type="ECO:0000256" key="4">
    <source>
        <dbReference type="ARBA" id="ARBA00023136"/>
    </source>
</evidence>
<dbReference type="FunCoup" id="D8SQF7">
    <property type="interactions" value="471"/>
</dbReference>
<feature type="transmembrane region" description="Helical" evidence="5">
    <location>
        <begin position="181"/>
        <end position="204"/>
    </location>
</feature>
<comment type="caution">
    <text evidence="5">Lacks conserved residue(s) required for the propagation of feature annotation.</text>
</comment>
<evidence type="ECO:0000313" key="6">
    <source>
        <dbReference type="EMBL" id="EFJ13390.1"/>
    </source>
</evidence>
<organism evidence="7">
    <name type="scientific">Selaginella moellendorffii</name>
    <name type="common">Spikemoss</name>
    <dbReference type="NCBI Taxonomy" id="88036"/>
    <lineage>
        <taxon>Eukaryota</taxon>
        <taxon>Viridiplantae</taxon>
        <taxon>Streptophyta</taxon>
        <taxon>Embryophyta</taxon>
        <taxon>Tracheophyta</taxon>
        <taxon>Lycopodiopsida</taxon>
        <taxon>Selaginellales</taxon>
        <taxon>Selaginellaceae</taxon>
        <taxon>Selaginella</taxon>
    </lineage>
</organism>
<feature type="transmembrane region" description="Helical" evidence="5">
    <location>
        <begin position="44"/>
        <end position="62"/>
    </location>
</feature>
<dbReference type="HOGENOM" id="CLU_054115_1_0_1"/>
<dbReference type="Pfam" id="PF05653">
    <property type="entry name" value="Mg_trans_NIPA"/>
    <property type="match status" value="1"/>
</dbReference>
<keyword evidence="5" id="KW-1003">Cell membrane</keyword>
<name>D8SQF7_SELML</name>
<protein>
    <recommendedName>
        <fullName evidence="5">Probable magnesium transporter</fullName>
    </recommendedName>
</protein>
<dbReference type="GO" id="GO:0005886">
    <property type="term" value="C:plasma membrane"/>
    <property type="evidence" value="ECO:0007669"/>
    <property type="project" value="UniProtKB-SubCell"/>
</dbReference>
<keyword evidence="5" id="KW-0406">Ion transport</keyword>
<dbReference type="EMBL" id="GL377633">
    <property type="protein sequence ID" value="EFJ13390.1"/>
    <property type="molecule type" value="Genomic_DNA"/>
</dbReference>
<accession>D8SQF7</accession>
<feature type="transmembrane region" description="Helical" evidence="5">
    <location>
        <begin position="123"/>
        <end position="141"/>
    </location>
</feature>
<dbReference type="PANTHER" id="PTHR12570:SF88">
    <property type="entry name" value="MAGNESIUM TRANSPORTER-RELATED"/>
    <property type="match status" value="1"/>
</dbReference>
<proteinExistence type="inferred from homology"/>
<keyword evidence="5" id="KW-0460">Magnesium</keyword>
<comment type="function">
    <text evidence="5">Acts as a Mg(2+) transporter. Can also transport other divalent cations such as Fe(2+), Sr(2+), Ba(2+), Mn(2+) and Co(2+) but to a much less extent than Mg(2+).</text>
</comment>
<sequence length="356" mass="39712">MEGRIILATAFIVVGNAFLVAFGNHQSPVFTPDELLRNYKNHMYLVYCAVLLIIIALHHAAYRKGRQLVHEQGSNTNRNWHFLMPFCYAVVSGAVGTHSVLFAKSLSILLRLTLNGESQLDGWFTYLLLSLFFVTAAFWMVRLNDGLSMFDAILIVPMLQISWTTFSIFTGFVYFQEYRVFDGFRVCMFIVGIVALFLGILLLAPQGSSSTSEAFKATKPDDVESAPLIANADRKVLHSTSCIWICVNLTRINFCRPLVSEQGRLSRARGVIQSIAVDALSMVGRAKTAYKMTMGFGQDQIHASSVFSMPMVSSSRSSWRNPSLYNDWLSSSSSFPPPAIDEEVLTSERVSIPQDV</sequence>
<evidence type="ECO:0000256" key="1">
    <source>
        <dbReference type="ARBA" id="ARBA00004141"/>
    </source>
</evidence>
<feature type="transmembrane region" description="Helical" evidence="5">
    <location>
        <begin position="5"/>
        <end position="24"/>
    </location>
</feature>
<dbReference type="eggNOG" id="KOG2922">
    <property type="taxonomic scope" value="Eukaryota"/>
</dbReference>
<evidence type="ECO:0000256" key="5">
    <source>
        <dbReference type="RuleBase" id="RU363078"/>
    </source>
</evidence>
<comment type="subunit">
    <text evidence="5">Homodimer.</text>
</comment>
<dbReference type="GO" id="GO:0015095">
    <property type="term" value="F:magnesium ion transmembrane transporter activity"/>
    <property type="evidence" value="ECO:0007669"/>
    <property type="project" value="UniProtKB-UniRule"/>
</dbReference>
<reference evidence="6 7" key="1">
    <citation type="journal article" date="2011" name="Science">
        <title>The Selaginella genome identifies genetic changes associated with the evolution of vascular plants.</title>
        <authorList>
            <person name="Banks J.A."/>
            <person name="Nishiyama T."/>
            <person name="Hasebe M."/>
            <person name="Bowman J.L."/>
            <person name="Gribskov M."/>
            <person name="dePamphilis C."/>
            <person name="Albert V.A."/>
            <person name="Aono N."/>
            <person name="Aoyama T."/>
            <person name="Ambrose B.A."/>
            <person name="Ashton N.W."/>
            <person name="Axtell M.J."/>
            <person name="Barker E."/>
            <person name="Barker M.S."/>
            <person name="Bennetzen J.L."/>
            <person name="Bonawitz N.D."/>
            <person name="Chapple C."/>
            <person name="Cheng C."/>
            <person name="Correa L.G."/>
            <person name="Dacre M."/>
            <person name="DeBarry J."/>
            <person name="Dreyer I."/>
            <person name="Elias M."/>
            <person name="Engstrom E.M."/>
            <person name="Estelle M."/>
            <person name="Feng L."/>
            <person name="Finet C."/>
            <person name="Floyd S.K."/>
            <person name="Frommer W.B."/>
            <person name="Fujita T."/>
            <person name="Gramzow L."/>
            <person name="Gutensohn M."/>
            <person name="Harholt J."/>
            <person name="Hattori M."/>
            <person name="Heyl A."/>
            <person name="Hirai T."/>
            <person name="Hiwatashi Y."/>
            <person name="Ishikawa M."/>
            <person name="Iwata M."/>
            <person name="Karol K.G."/>
            <person name="Koehler B."/>
            <person name="Kolukisaoglu U."/>
            <person name="Kubo M."/>
            <person name="Kurata T."/>
            <person name="Lalonde S."/>
            <person name="Li K."/>
            <person name="Li Y."/>
            <person name="Litt A."/>
            <person name="Lyons E."/>
            <person name="Manning G."/>
            <person name="Maruyama T."/>
            <person name="Michael T.P."/>
            <person name="Mikami K."/>
            <person name="Miyazaki S."/>
            <person name="Morinaga S."/>
            <person name="Murata T."/>
            <person name="Mueller-Roeber B."/>
            <person name="Nelson D.R."/>
            <person name="Obara M."/>
            <person name="Oguri Y."/>
            <person name="Olmstead R.G."/>
            <person name="Onodera N."/>
            <person name="Petersen B.L."/>
            <person name="Pils B."/>
            <person name="Prigge M."/>
            <person name="Rensing S.A."/>
            <person name="Riano-Pachon D.M."/>
            <person name="Roberts A.W."/>
            <person name="Sato Y."/>
            <person name="Scheller H.V."/>
            <person name="Schulz B."/>
            <person name="Schulz C."/>
            <person name="Shakirov E.V."/>
            <person name="Shibagaki N."/>
            <person name="Shinohara N."/>
            <person name="Shippen D.E."/>
            <person name="Soerensen I."/>
            <person name="Sotooka R."/>
            <person name="Sugimoto N."/>
            <person name="Sugita M."/>
            <person name="Sumikawa N."/>
            <person name="Tanurdzic M."/>
            <person name="Theissen G."/>
            <person name="Ulvskov P."/>
            <person name="Wakazuki S."/>
            <person name="Weng J.K."/>
            <person name="Willats W.W."/>
            <person name="Wipf D."/>
            <person name="Wolf P.G."/>
            <person name="Yang L."/>
            <person name="Zimmer A.D."/>
            <person name="Zhu Q."/>
            <person name="Mitros T."/>
            <person name="Hellsten U."/>
            <person name="Loque D."/>
            <person name="Otillar R."/>
            <person name="Salamov A."/>
            <person name="Schmutz J."/>
            <person name="Shapiro H."/>
            <person name="Lindquist E."/>
            <person name="Lucas S."/>
            <person name="Rokhsar D."/>
            <person name="Grigoriev I.V."/>
        </authorList>
    </citation>
    <scope>NUCLEOTIDE SEQUENCE [LARGE SCALE GENOMIC DNA]</scope>
</reference>
<keyword evidence="4 5" id="KW-0472">Membrane</keyword>
<keyword evidence="7" id="KW-1185">Reference proteome</keyword>
<dbReference type="InterPro" id="IPR008521">
    <property type="entry name" value="Mg_trans_NIPA"/>
</dbReference>
<dbReference type="InParanoid" id="D8SQF7"/>
<dbReference type="PANTHER" id="PTHR12570">
    <property type="match status" value="1"/>
</dbReference>
<evidence type="ECO:0000256" key="3">
    <source>
        <dbReference type="ARBA" id="ARBA00022989"/>
    </source>
</evidence>
<keyword evidence="5" id="KW-0967">Endosome</keyword>
<keyword evidence="2 5" id="KW-0812">Transmembrane</keyword>
<dbReference type="Gramene" id="EFJ13390">
    <property type="protein sequence ID" value="EFJ13390"/>
    <property type="gene ID" value="SELMODRAFT_424601"/>
</dbReference>
<comment type="subcellular location">
    <subcellularLocation>
        <location evidence="5">Cell membrane</location>
        <topology evidence="5">Multi-pass membrane protein</topology>
    </subcellularLocation>
    <subcellularLocation>
        <location evidence="5">Early endosome</location>
    </subcellularLocation>
    <subcellularLocation>
        <location evidence="1">Membrane</location>
        <topology evidence="1">Multi-pass membrane protein</topology>
    </subcellularLocation>
</comment>
<keyword evidence="3 5" id="KW-1133">Transmembrane helix</keyword>
<feature type="transmembrane region" description="Helical" evidence="5">
    <location>
        <begin position="153"/>
        <end position="175"/>
    </location>
</feature>
<gene>
    <name evidence="6" type="ORF">SELMODRAFT_424601</name>
</gene>
<keyword evidence="5" id="KW-0813">Transport</keyword>